<evidence type="ECO:0000313" key="11">
    <source>
        <dbReference type="Proteomes" id="UP000280008"/>
    </source>
</evidence>
<sequence>MGSSATGGHVTGGSVAAVDLGATSGRVILGQVGPSTLRLQHVARFPNRPVAVPEAGGVEGLHWDILGLWQAIGDGLAAAGRATGDLASIGVDSWAVDYGLLRQGRLVGLPYHYRDERTAGGGAGAGVSLSSLTETDLYARTGIANLPFNTVFQLAADRAAGTLDLADRALLVPDLIGRWLTGVDATELTNASTTGMLAAGEEAWDAEILAAAGVRAGLFAPFVPPGEAVGGLLRPLASRVGRDVPVTAVGSHDTASAVVGAPLLDDESAYLSSGTWSLLGLELDRPIVSEEARLAGFTNEGGVDSRVRFLKNISGLWLLSESIRAWDAQDAGGGDATRTDATRSSDLASLLAAAADVTAEVPVFDAADDSFTAPGDMPARIAAWCTSHGLRAPESRPEFVRSILESLAAAYAAALDEASRLSGRRIRTLHVVGGGSQNDLLCRLTADRTGCTVLVGPVEATAIGNVLVQARAAGLVPRSSSLESLRALVRSAYPPRRYEPSPAAARA</sequence>
<keyword evidence="7" id="KW-0684">Rhamnose metabolism</keyword>
<evidence type="ECO:0000256" key="5">
    <source>
        <dbReference type="ARBA" id="ARBA00022840"/>
    </source>
</evidence>
<organism evidence="10 11">
    <name type="scientific">Frondihabitans australicus</name>
    <dbReference type="NCBI Taxonomy" id="386892"/>
    <lineage>
        <taxon>Bacteria</taxon>
        <taxon>Bacillati</taxon>
        <taxon>Actinomycetota</taxon>
        <taxon>Actinomycetes</taxon>
        <taxon>Micrococcales</taxon>
        <taxon>Microbacteriaceae</taxon>
        <taxon>Frondihabitans</taxon>
    </lineage>
</organism>
<proteinExistence type="inferred from homology"/>
<dbReference type="InterPro" id="IPR018484">
    <property type="entry name" value="FGGY_N"/>
</dbReference>
<dbReference type="GO" id="GO:0008993">
    <property type="term" value="F:rhamnulokinase activity"/>
    <property type="evidence" value="ECO:0007669"/>
    <property type="project" value="InterPro"/>
</dbReference>
<keyword evidence="4 10" id="KW-0418">Kinase</keyword>
<evidence type="ECO:0000313" key="10">
    <source>
        <dbReference type="EMBL" id="RKR76596.1"/>
    </source>
</evidence>
<dbReference type="GO" id="GO:0004370">
    <property type="term" value="F:glycerol kinase activity"/>
    <property type="evidence" value="ECO:0007669"/>
    <property type="project" value="TreeGrafter"/>
</dbReference>
<dbReference type="GO" id="GO:0005524">
    <property type="term" value="F:ATP binding"/>
    <property type="evidence" value="ECO:0007669"/>
    <property type="project" value="UniProtKB-KW"/>
</dbReference>
<feature type="domain" description="Carbohydrate kinase FGGY C-terminal" evidence="9">
    <location>
        <begin position="269"/>
        <end position="473"/>
    </location>
</feature>
<dbReference type="SUPFAM" id="SSF53067">
    <property type="entry name" value="Actin-like ATPase domain"/>
    <property type="match status" value="2"/>
</dbReference>
<gene>
    <name evidence="10" type="ORF">C8E83_3773</name>
</gene>
<evidence type="ECO:0000256" key="1">
    <source>
        <dbReference type="ARBA" id="ARBA00009156"/>
    </source>
</evidence>
<evidence type="ECO:0000256" key="4">
    <source>
        <dbReference type="ARBA" id="ARBA00022777"/>
    </source>
</evidence>
<evidence type="ECO:0000256" key="2">
    <source>
        <dbReference type="ARBA" id="ARBA00022679"/>
    </source>
</evidence>
<dbReference type="GO" id="GO:0005829">
    <property type="term" value="C:cytosol"/>
    <property type="evidence" value="ECO:0007669"/>
    <property type="project" value="TreeGrafter"/>
</dbReference>
<keyword evidence="6" id="KW-1015">Disulfide bond</keyword>
<name>A0A495IN52_9MICO</name>
<dbReference type="EMBL" id="RBKS01000001">
    <property type="protein sequence ID" value="RKR76596.1"/>
    <property type="molecule type" value="Genomic_DNA"/>
</dbReference>
<evidence type="ECO:0000256" key="3">
    <source>
        <dbReference type="ARBA" id="ARBA00022741"/>
    </source>
</evidence>
<dbReference type="RefSeq" id="WP_121371552.1">
    <property type="nucleotide sequence ID" value="NZ_RBKS01000001.1"/>
</dbReference>
<dbReference type="InterPro" id="IPR013449">
    <property type="entry name" value="Rhamnulokinase"/>
</dbReference>
<evidence type="ECO:0000259" key="9">
    <source>
        <dbReference type="Pfam" id="PF02782"/>
    </source>
</evidence>
<keyword evidence="2" id="KW-0808">Transferase</keyword>
<dbReference type="OrthoDB" id="9761504at2"/>
<dbReference type="Pfam" id="PF02782">
    <property type="entry name" value="FGGY_C"/>
    <property type="match status" value="1"/>
</dbReference>
<evidence type="ECO:0000256" key="6">
    <source>
        <dbReference type="ARBA" id="ARBA00023157"/>
    </source>
</evidence>
<dbReference type="Gene3D" id="3.30.420.40">
    <property type="match status" value="2"/>
</dbReference>
<dbReference type="GO" id="GO:0019301">
    <property type="term" value="P:rhamnose catabolic process"/>
    <property type="evidence" value="ECO:0007669"/>
    <property type="project" value="InterPro"/>
</dbReference>
<keyword evidence="3" id="KW-0547">Nucleotide-binding</keyword>
<evidence type="ECO:0000259" key="8">
    <source>
        <dbReference type="Pfam" id="PF00370"/>
    </source>
</evidence>
<protein>
    <submittedName>
        <fullName evidence="10">Rhamnulokinase</fullName>
    </submittedName>
</protein>
<dbReference type="PANTHER" id="PTHR10196:SF93">
    <property type="entry name" value="L-RHAMNULOKINASE"/>
    <property type="match status" value="1"/>
</dbReference>
<dbReference type="Pfam" id="PF00370">
    <property type="entry name" value="FGGY_N"/>
    <property type="match status" value="1"/>
</dbReference>
<dbReference type="InterPro" id="IPR018485">
    <property type="entry name" value="FGGY_C"/>
</dbReference>
<dbReference type="PANTHER" id="PTHR10196">
    <property type="entry name" value="SUGAR KINASE"/>
    <property type="match status" value="1"/>
</dbReference>
<reference evidence="10 11" key="1">
    <citation type="submission" date="2018-10" db="EMBL/GenBank/DDBJ databases">
        <title>Sequencing the genomes of 1000 actinobacteria strains.</title>
        <authorList>
            <person name="Klenk H.-P."/>
        </authorList>
    </citation>
    <scope>NUCLEOTIDE SEQUENCE [LARGE SCALE GENOMIC DNA]</scope>
    <source>
        <strain evidence="10 11">DSM 17894</strain>
    </source>
</reference>
<comment type="caution">
    <text evidence="10">The sequence shown here is derived from an EMBL/GenBank/DDBJ whole genome shotgun (WGS) entry which is preliminary data.</text>
</comment>
<dbReference type="CDD" id="cd07771">
    <property type="entry name" value="ASKHA_NBD_FGGY_RhaB-like"/>
    <property type="match status" value="1"/>
</dbReference>
<dbReference type="InterPro" id="IPR043129">
    <property type="entry name" value="ATPase_NBD"/>
</dbReference>
<dbReference type="Proteomes" id="UP000280008">
    <property type="component" value="Unassembled WGS sequence"/>
</dbReference>
<feature type="domain" description="Carbohydrate kinase FGGY N-terminal" evidence="8">
    <location>
        <begin position="17"/>
        <end position="260"/>
    </location>
</feature>
<keyword evidence="11" id="KW-1185">Reference proteome</keyword>
<accession>A0A495IN52</accession>
<comment type="similarity">
    <text evidence="1">Belongs to the FGGY kinase family.</text>
</comment>
<keyword evidence="5" id="KW-0067">ATP-binding</keyword>
<dbReference type="AlphaFoldDB" id="A0A495IN52"/>
<dbReference type="GO" id="GO:0006071">
    <property type="term" value="P:glycerol metabolic process"/>
    <property type="evidence" value="ECO:0007669"/>
    <property type="project" value="TreeGrafter"/>
</dbReference>
<evidence type="ECO:0000256" key="7">
    <source>
        <dbReference type="ARBA" id="ARBA00023308"/>
    </source>
</evidence>